<dbReference type="EMBL" id="VUNQ01000013">
    <property type="protein sequence ID" value="MSU01361.1"/>
    <property type="molecule type" value="Genomic_DNA"/>
</dbReference>
<proteinExistence type="inferred from homology"/>
<comment type="caution">
    <text evidence="3">The sequence shown here is derived from an EMBL/GenBank/DDBJ whole genome shotgun (WGS) entry which is preliminary data.</text>
</comment>
<dbReference type="Proteomes" id="UP000469523">
    <property type="component" value="Unassembled WGS sequence"/>
</dbReference>
<gene>
    <name evidence="3" type="ORF">FYJ83_07765</name>
</gene>
<dbReference type="InterPro" id="IPR006842">
    <property type="entry name" value="Transposase_31"/>
</dbReference>
<name>A0A6N7XH42_9FIRM</name>
<evidence type="ECO:0000256" key="1">
    <source>
        <dbReference type="ARBA" id="ARBA00009787"/>
    </source>
</evidence>
<comment type="similarity">
    <text evidence="1">Belongs to the Rpn/YhgA-like nuclease family.</text>
</comment>
<dbReference type="GO" id="GO:0006310">
    <property type="term" value="P:DNA recombination"/>
    <property type="evidence" value="ECO:0007669"/>
    <property type="project" value="TreeGrafter"/>
</dbReference>
<dbReference type="RefSeq" id="WP_154439770.1">
    <property type="nucleotide sequence ID" value="NZ_JAHLPJ010000001.1"/>
</dbReference>
<protein>
    <submittedName>
        <fullName evidence="3">Rpn family recombination-promoting nuclease/putative transposase</fullName>
    </submittedName>
</protein>
<feature type="domain" description="Transposase (putative) YhgA-like" evidence="2">
    <location>
        <begin position="7"/>
        <end position="212"/>
    </location>
</feature>
<dbReference type="NCBIfam" id="TIGR01784">
    <property type="entry name" value="T_den_put_tspse"/>
    <property type="match status" value="1"/>
</dbReference>
<sequence>MKNEVVNKHDVTFKEVFSQKRIAKDFIENNIPKEALDIIDMESLELQKDTFINKELQENFSDLIYRVKINNKDAYISFLIEHKSYKDKLAIFQLNKYMLESWMTIIQKENKEELPIIIPMLIYHGKEKWNIRTDIRDMIPDFYQLPEYFKERVPVFKYDFFNIGEYKENDFQKLTRLTAMMLKAFKYSFEEDLEVVLENFLLALDEVQKEESLETIIYYGEIYLRYIELTNSDATEEDIKEEIRRLDGKGAVTMSILERRELLGMEKGLQEGMQKGLLEGRQEGMQKRNIEIAKNLLKEGVEIALVVKATGLSKSEVEELKEQLDN</sequence>
<evidence type="ECO:0000313" key="4">
    <source>
        <dbReference type="Proteomes" id="UP000469523"/>
    </source>
</evidence>
<dbReference type="PANTHER" id="PTHR34611">
    <property type="match status" value="1"/>
</dbReference>
<evidence type="ECO:0000313" key="3">
    <source>
        <dbReference type="EMBL" id="MSU01361.1"/>
    </source>
</evidence>
<accession>A0A6N7XH42</accession>
<organism evidence="3 4">
    <name type="scientific">Tissierella pigra</name>
    <dbReference type="NCBI Taxonomy" id="2607614"/>
    <lineage>
        <taxon>Bacteria</taxon>
        <taxon>Bacillati</taxon>
        <taxon>Bacillota</taxon>
        <taxon>Tissierellia</taxon>
        <taxon>Tissierellales</taxon>
        <taxon>Tissierellaceae</taxon>
        <taxon>Tissierella</taxon>
    </lineage>
</organism>
<evidence type="ECO:0000259" key="2">
    <source>
        <dbReference type="Pfam" id="PF04754"/>
    </source>
</evidence>
<dbReference type="InterPro" id="IPR010106">
    <property type="entry name" value="RpnA"/>
</dbReference>
<dbReference type="GO" id="GO:1990238">
    <property type="term" value="F:double-stranded DNA endonuclease activity"/>
    <property type="evidence" value="ECO:0007669"/>
    <property type="project" value="TreeGrafter"/>
</dbReference>
<dbReference type="PANTHER" id="PTHR34611:SF2">
    <property type="entry name" value="INACTIVE RECOMBINATION-PROMOTING NUCLEASE-LIKE PROTEIN RPNE-RELATED"/>
    <property type="match status" value="1"/>
</dbReference>
<dbReference type="InterPro" id="IPR051699">
    <property type="entry name" value="Rpn/YhgA-like_nuclease"/>
</dbReference>
<reference evidence="3 4" key="1">
    <citation type="submission" date="2019-09" db="EMBL/GenBank/DDBJ databases">
        <title>In-depth cultivation of the pig gut microbiome towards novel bacterial diversity and tailored functional studies.</title>
        <authorList>
            <person name="Wylensek D."/>
            <person name="Hitch T.C.A."/>
            <person name="Clavel T."/>
        </authorList>
    </citation>
    <scope>NUCLEOTIDE SEQUENCE [LARGE SCALE GENOMIC DNA]</scope>
    <source>
        <strain evidence="3 4">WCA3-693-APC-4?</strain>
    </source>
</reference>
<dbReference type="Pfam" id="PF04754">
    <property type="entry name" value="Transposase_31"/>
    <property type="match status" value="1"/>
</dbReference>
<keyword evidence="4" id="KW-1185">Reference proteome</keyword>
<dbReference type="AlphaFoldDB" id="A0A6N7XH42"/>